<dbReference type="RefSeq" id="WP_306019734.1">
    <property type="nucleotide sequence ID" value="NZ_CP129013.1"/>
</dbReference>
<protein>
    <submittedName>
        <fullName evidence="1">Uncharacterized protein</fullName>
    </submittedName>
</protein>
<dbReference type="Proteomes" id="UP001197974">
    <property type="component" value="Chromosome"/>
</dbReference>
<gene>
    <name evidence="1" type="ORF">LC087_17145</name>
</gene>
<name>A0ABY9JVB8_9BACI</name>
<evidence type="ECO:0000313" key="2">
    <source>
        <dbReference type="Proteomes" id="UP001197974"/>
    </source>
</evidence>
<dbReference type="EMBL" id="CP129013">
    <property type="protein sequence ID" value="WLR42407.1"/>
    <property type="molecule type" value="Genomic_DNA"/>
</dbReference>
<keyword evidence="2" id="KW-1185">Reference proteome</keyword>
<accession>A0ABY9JVB8</accession>
<evidence type="ECO:0000313" key="1">
    <source>
        <dbReference type="EMBL" id="WLR42407.1"/>
    </source>
</evidence>
<proteinExistence type="predicted"/>
<organism evidence="1 2">
    <name type="scientific">Bacillus carboniphilus</name>
    <dbReference type="NCBI Taxonomy" id="86663"/>
    <lineage>
        <taxon>Bacteria</taxon>
        <taxon>Bacillati</taxon>
        <taxon>Bacillota</taxon>
        <taxon>Bacilli</taxon>
        <taxon>Bacillales</taxon>
        <taxon>Bacillaceae</taxon>
        <taxon>Bacillus</taxon>
    </lineage>
</organism>
<reference evidence="1 2" key="1">
    <citation type="submission" date="2023-06" db="EMBL/GenBank/DDBJ databases">
        <title>Five Gram-positive bacteria isolated from mangrove sediments in Shenzhen, Guangdong, China.</title>
        <authorList>
            <person name="Yu S."/>
            <person name="Zheng W."/>
            <person name="Huang Y."/>
        </authorList>
    </citation>
    <scope>NUCLEOTIDE SEQUENCE [LARGE SCALE GENOMIC DNA]</scope>
    <source>
        <strain evidence="1 2">SaN35-3</strain>
    </source>
</reference>
<sequence length="55" mass="6429">MLYPQMIIELKTPTDATLIYGIEKVYSNVAIRVDEPEKFYRSLNEQFTKSELTSN</sequence>